<sequence>MKKRLKRLCKEQKGMFTLEASLVFPMIFIITIALVLYSLVIFQQVQMHQQAHLVADRIAASYDNTAKDIATGEFSIKEYTTMTDDGLYWRTNRIGESFLSFFVSSYESGLSAKKRVSGQEYAESRIKNADVEVVIESNIVNPQIEVTITSDLKVPSVVLNLFGEPNNSVTAVAKTKDPTELIRLTDFAMDYGQQILNQFGGE</sequence>
<protein>
    <recommendedName>
        <fullName evidence="4">Pilus assembly protein</fullName>
    </recommendedName>
</protein>
<proteinExistence type="predicted"/>
<dbReference type="Proteomes" id="UP001084197">
    <property type="component" value="Unassembled WGS sequence"/>
</dbReference>
<keyword evidence="1" id="KW-0812">Transmembrane</keyword>
<evidence type="ECO:0000313" key="2">
    <source>
        <dbReference type="EMBL" id="MCZ0703135.1"/>
    </source>
</evidence>
<accession>A0A9J6RC66</accession>
<reference evidence="2" key="1">
    <citation type="submission" date="2022-11" db="EMBL/GenBank/DDBJ databases">
        <title>WGS of Natronobacillus azotifigens 24KS-1, an anaerobic diazotrophic haloalkaliphile from soda-rich habitats.</title>
        <authorList>
            <person name="Sorokin D.Y."/>
            <person name="Merkel A.Y."/>
        </authorList>
    </citation>
    <scope>NUCLEOTIDE SEQUENCE</scope>
    <source>
        <strain evidence="2">24KS-1</strain>
    </source>
</reference>
<evidence type="ECO:0000313" key="3">
    <source>
        <dbReference type="Proteomes" id="UP001084197"/>
    </source>
</evidence>
<keyword evidence="3" id="KW-1185">Reference proteome</keyword>
<feature type="transmembrane region" description="Helical" evidence="1">
    <location>
        <begin position="21"/>
        <end position="42"/>
    </location>
</feature>
<keyword evidence="1" id="KW-0472">Membrane</keyword>
<name>A0A9J6RC66_9BACI</name>
<dbReference type="RefSeq" id="WP_268779906.1">
    <property type="nucleotide sequence ID" value="NZ_JAPRAT010000013.1"/>
</dbReference>
<dbReference type="EMBL" id="JAPRAT010000013">
    <property type="protein sequence ID" value="MCZ0703135.1"/>
    <property type="molecule type" value="Genomic_DNA"/>
</dbReference>
<keyword evidence="1" id="KW-1133">Transmembrane helix</keyword>
<gene>
    <name evidence="2" type="ORF">OWO01_07920</name>
</gene>
<dbReference type="AlphaFoldDB" id="A0A9J6RC66"/>
<evidence type="ECO:0000256" key="1">
    <source>
        <dbReference type="SAM" id="Phobius"/>
    </source>
</evidence>
<comment type="caution">
    <text evidence="2">The sequence shown here is derived from an EMBL/GenBank/DDBJ whole genome shotgun (WGS) entry which is preliminary data.</text>
</comment>
<evidence type="ECO:0008006" key="4">
    <source>
        <dbReference type="Google" id="ProtNLM"/>
    </source>
</evidence>
<organism evidence="2 3">
    <name type="scientific">Natronobacillus azotifigens</name>
    <dbReference type="NCBI Taxonomy" id="472978"/>
    <lineage>
        <taxon>Bacteria</taxon>
        <taxon>Bacillati</taxon>
        <taxon>Bacillota</taxon>
        <taxon>Bacilli</taxon>
        <taxon>Bacillales</taxon>
        <taxon>Bacillaceae</taxon>
        <taxon>Natronobacillus</taxon>
    </lineage>
</organism>